<sequence length="87" mass="9877">MDIEASTHGAIHVMHAHDQAAPSRTMQEEAARRAAGGKKQWQTKMHRTSTSAILFTALSDTTMRRSAFRHGMNLILYTFHSIYFDDK</sequence>
<evidence type="ECO:0000256" key="1">
    <source>
        <dbReference type="SAM" id="MobiDB-lite"/>
    </source>
</evidence>
<accession>A0A6P2NU20</accession>
<organism evidence="2 3">
    <name type="scientific">Burkholderia lata (strain ATCC 17760 / DSM 23089 / LMG 22485 / NCIMB 9086 / R18194 / 383)</name>
    <dbReference type="NCBI Taxonomy" id="482957"/>
    <lineage>
        <taxon>Bacteria</taxon>
        <taxon>Pseudomonadati</taxon>
        <taxon>Pseudomonadota</taxon>
        <taxon>Betaproteobacteria</taxon>
        <taxon>Burkholderiales</taxon>
        <taxon>Burkholderiaceae</taxon>
        <taxon>Burkholderia</taxon>
        <taxon>Burkholderia cepacia complex</taxon>
    </lineage>
</organism>
<dbReference type="EMBL" id="CABVPW010000024">
    <property type="protein sequence ID" value="VWB98059.1"/>
    <property type="molecule type" value="Genomic_DNA"/>
</dbReference>
<protein>
    <submittedName>
        <fullName evidence="2">Uncharacterized protein</fullName>
    </submittedName>
</protein>
<name>A0A6P2NU20_BURL3</name>
<gene>
    <name evidence="2" type="ORF">BLA23254_04662</name>
</gene>
<proteinExistence type="predicted"/>
<reference evidence="2 3" key="1">
    <citation type="submission" date="2019-09" db="EMBL/GenBank/DDBJ databases">
        <authorList>
            <person name="Depoorter E."/>
        </authorList>
    </citation>
    <scope>NUCLEOTIDE SEQUENCE [LARGE SCALE GENOMIC DNA]</scope>
    <source>
        <strain evidence="2">LMG 23254</strain>
    </source>
</reference>
<dbReference type="AlphaFoldDB" id="A0A6P2NU20"/>
<dbReference type="Proteomes" id="UP000494218">
    <property type="component" value="Unassembled WGS sequence"/>
</dbReference>
<evidence type="ECO:0000313" key="3">
    <source>
        <dbReference type="Proteomes" id="UP000494218"/>
    </source>
</evidence>
<feature type="region of interest" description="Disordered" evidence="1">
    <location>
        <begin position="1"/>
        <end position="45"/>
    </location>
</feature>
<evidence type="ECO:0000313" key="2">
    <source>
        <dbReference type="EMBL" id="VWB98059.1"/>
    </source>
</evidence>